<dbReference type="AlphaFoldDB" id="A0A8K0GKP3"/>
<evidence type="ECO:0000313" key="2">
    <source>
        <dbReference type="Proteomes" id="UP000801492"/>
    </source>
</evidence>
<dbReference type="Proteomes" id="UP000801492">
    <property type="component" value="Unassembled WGS sequence"/>
</dbReference>
<comment type="caution">
    <text evidence="1">The sequence shown here is derived from an EMBL/GenBank/DDBJ whole genome shotgun (WGS) entry which is preliminary data.</text>
</comment>
<protein>
    <submittedName>
        <fullName evidence="1">Uncharacterized protein</fullName>
    </submittedName>
</protein>
<name>A0A8K0GKP3_IGNLU</name>
<keyword evidence="2" id="KW-1185">Reference proteome</keyword>
<reference evidence="1" key="1">
    <citation type="submission" date="2019-08" db="EMBL/GenBank/DDBJ databases">
        <title>The genome of the North American firefly Photinus pyralis.</title>
        <authorList>
            <consortium name="Photinus pyralis genome working group"/>
            <person name="Fallon T.R."/>
            <person name="Sander Lower S.E."/>
            <person name="Weng J.-K."/>
        </authorList>
    </citation>
    <scope>NUCLEOTIDE SEQUENCE</scope>
    <source>
        <strain evidence="1">TRF0915ILg1</strain>
        <tissue evidence="1">Whole body</tissue>
    </source>
</reference>
<evidence type="ECO:0000313" key="1">
    <source>
        <dbReference type="EMBL" id="KAF2903569.1"/>
    </source>
</evidence>
<dbReference type="EMBL" id="VTPC01000994">
    <property type="protein sequence ID" value="KAF2903569.1"/>
    <property type="molecule type" value="Genomic_DNA"/>
</dbReference>
<accession>A0A8K0GKP3</accession>
<proteinExistence type="predicted"/>
<sequence>MRVVNINLSDAANLVIEECLSFWKKARIPTKHRSDCVKKLKKLYETRRNLEKSCKRLSDTQKSKEKIFEGNMNNLFDIAHANALSLISIEEDKECLIAQRKPDREGSMIGIDLKLTAAKKRKAERKKKKKQKSKDSVAMRGRTLTVNCRLAAAMDKCRVSDRDAVHLLSACVESLSLNPMDYVINQSSIRRARQQYREDTAINIQADVTGIEKQDRKEISNAVFNTLEKQGLVDKVQACLIQHLPIPADLMELAHYWR</sequence>
<dbReference type="OrthoDB" id="8023920at2759"/>
<gene>
    <name evidence="1" type="ORF">ILUMI_02615</name>
</gene>
<organism evidence="1 2">
    <name type="scientific">Ignelater luminosus</name>
    <name type="common">Cucubano</name>
    <name type="synonym">Pyrophorus luminosus</name>
    <dbReference type="NCBI Taxonomy" id="2038154"/>
    <lineage>
        <taxon>Eukaryota</taxon>
        <taxon>Metazoa</taxon>
        <taxon>Ecdysozoa</taxon>
        <taxon>Arthropoda</taxon>
        <taxon>Hexapoda</taxon>
        <taxon>Insecta</taxon>
        <taxon>Pterygota</taxon>
        <taxon>Neoptera</taxon>
        <taxon>Endopterygota</taxon>
        <taxon>Coleoptera</taxon>
        <taxon>Polyphaga</taxon>
        <taxon>Elateriformia</taxon>
        <taxon>Elateroidea</taxon>
        <taxon>Elateridae</taxon>
        <taxon>Agrypninae</taxon>
        <taxon>Pyrophorini</taxon>
        <taxon>Ignelater</taxon>
    </lineage>
</organism>